<accession>A0A5C6E4W1</accession>
<evidence type="ECO:0000313" key="3">
    <source>
        <dbReference type="EMBL" id="TWU42466.1"/>
    </source>
</evidence>
<dbReference type="InterPro" id="IPR007131">
    <property type="entry name" value="SHD1"/>
</dbReference>
<sequence length="304" mass="34040" precursor="true">MRFFKPSCCIALLLLVGTAEAREWSSLDGNYKLEGDVISFNDKTVVLKRTSGKLVAVQLAELSDADRKFVQSEEAQQATAKSAEEMQTWTSKDGMKVRGRVLAYGHKEMTVQRKLGKVLINDVAFTELDELHQRLILKIVGHLENQEIKDQRQLEAWARGLGANVKTYPLDGVLMELESGDQIAVPFFLFASEELAILEPGWNAWKNSENDAEAADRESLLVQSQAMHYQQDRQQRQQVELLKLTMMANATGLISIWEVGLQPNQGVYGRMTSVVVPAANSDIAAQMAMQQHPGFSVYGIRKVR</sequence>
<dbReference type="Gene3D" id="2.30.30.700">
    <property type="entry name" value="SLA1 homology domain 1"/>
    <property type="match status" value="1"/>
</dbReference>
<dbReference type="Proteomes" id="UP000319143">
    <property type="component" value="Unassembled WGS sequence"/>
</dbReference>
<proteinExistence type="predicted"/>
<feature type="domain" description="SLA1 homology" evidence="2">
    <location>
        <begin position="19"/>
        <end position="76"/>
    </location>
</feature>
<dbReference type="GO" id="GO:0043130">
    <property type="term" value="F:ubiquitin binding"/>
    <property type="evidence" value="ECO:0007669"/>
    <property type="project" value="InterPro"/>
</dbReference>
<dbReference type="GO" id="GO:0042802">
    <property type="term" value="F:identical protein binding"/>
    <property type="evidence" value="ECO:0007669"/>
    <property type="project" value="InterPro"/>
</dbReference>
<comment type="caution">
    <text evidence="3">The sequence shown here is derived from an EMBL/GenBank/DDBJ whole genome shotgun (WGS) entry which is preliminary data.</text>
</comment>
<dbReference type="OrthoDB" id="246401at2"/>
<keyword evidence="4" id="KW-1185">Reference proteome</keyword>
<dbReference type="Pfam" id="PF03983">
    <property type="entry name" value="SHD1"/>
    <property type="match status" value="1"/>
</dbReference>
<evidence type="ECO:0000313" key="4">
    <source>
        <dbReference type="Proteomes" id="UP000319143"/>
    </source>
</evidence>
<organism evidence="3 4">
    <name type="scientific">Novipirellula artificiosorum</name>
    <dbReference type="NCBI Taxonomy" id="2528016"/>
    <lineage>
        <taxon>Bacteria</taxon>
        <taxon>Pseudomonadati</taxon>
        <taxon>Planctomycetota</taxon>
        <taxon>Planctomycetia</taxon>
        <taxon>Pirellulales</taxon>
        <taxon>Pirellulaceae</taxon>
        <taxon>Novipirellula</taxon>
    </lineage>
</organism>
<keyword evidence="1" id="KW-0732">Signal</keyword>
<dbReference type="RefSeq" id="WP_146524527.1">
    <property type="nucleotide sequence ID" value="NZ_SJPV01000001.1"/>
</dbReference>
<dbReference type="AlphaFoldDB" id="A0A5C6E4W1"/>
<feature type="chain" id="PRO_5023047003" description="SLA1 homology domain-containing protein" evidence="1">
    <location>
        <begin position="22"/>
        <end position="304"/>
    </location>
</feature>
<protein>
    <recommendedName>
        <fullName evidence="2">SLA1 homology domain-containing protein</fullName>
    </recommendedName>
</protein>
<gene>
    <name evidence="3" type="ORF">Poly41_07630</name>
</gene>
<evidence type="ECO:0000259" key="2">
    <source>
        <dbReference type="Pfam" id="PF03983"/>
    </source>
</evidence>
<dbReference type="GO" id="GO:0030674">
    <property type="term" value="F:protein-macromolecule adaptor activity"/>
    <property type="evidence" value="ECO:0007669"/>
    <property type="project" value="InterPro"/>
</dbReference>
<dbReference type="EMBL" id="SJPV01000001">
    <property type="protein sequence ID" value="TWU42466.1"/>
    <property type="molecule type" value="Genomic_DNA"/>
</dbReference>
<feature type="signal peptide" evidence="1">
    <location>
        <begin position="1"/>
        <end position="21"/>
    </location>
</feature>
<evidence type="ECO:0000256" key="1">
    <source>
        <dbReference type="SAM" id="SignalP"/>
    </source>
</evidence>
<dbReference type="GO" id="GO:0008092">
    <property type="term" value="F:cytoskeletal protein binding"/>
    <property type="evidence" value="ECO:0007669"/>
    <property type="project" value="InterPro"/>
</dbReference>
<reference evidence="3 4" key="1">
    <citation type="submission" date="2019-02" db="EMBL/GenBank/DDBJ databases">
        <title>Deep-cultivation of Planctomycetes and their phenomic and genomic characterization uncovers novel biology.</title>
        <authorList>
            <person name="Wiegand S."/>
            <person name="Jogler M."/>
            <person name="Boedeker C."/>
            <person name="Pinto D."/>
            <person name="Vollmers J."/>
            <person name="Rivas-Marin E."/>
            <person name="Kohn T."/>
            <person name="Peeters S.H."/>
            <person name="Heuer A."/>
            <person name="Rast P."/>
            <person name="Oberbeckmann S."/>
            <person name="Bunk B."/>
            <person name="Jeske O."/>
            <person name="Meyerdierks A."/>
            <person name="Storesund J.E."/>
            <person name="Kallscheuer N."/>
            <person name="Luecker S."/>
            <person name="Lage O.M."/>
            <person name="Pohl T."/>
            <person name="Merkel B.J."/>
            <person name="Hornburger P."/>
            <person name="Mueller R.-W."/>
            <person name="Bruemmer F."/>
            <person name="Labrenz M."/>
            <person name="Spormann A.M."/>
            <person name="Op Den Camp H."/>
            <person name="Overmann J."/>
            <person name="Amann R."/>
            <person name="Jetten M.S.M."/>
            <person name="Mascher T."/>
            <person name="Medema M.H."/>
            <person name="Devos D.P."/>
            <person name="Kaster A.-K."/>
            <person name="Ovreas L."/>
            <person name="Rohde M."/>
            <person name="Galperin M.Y."/>
            <person name="Jogler C."/>
        </authorList>
    </citation>
    <scope>NUCLEOTIDE SEQUENCE [LARGE SCALE GENOMIC DNA]</scope>
    <source>
        <strain evidence="3 4">Poly41</strain>
    </source>
</reference>
<name>A0A5C6E4W1_9BACT</name>